<sequence length="363" mass="39157">MLHRTFHTGRETNTLYQTGPAEAAVTAQSWIGRPSVAIIDRGARQAQSARIDAMLTAADCTDVYEIDGGELAKSMNVLLGILGFLNNVELPKHGLLIAIGGGAVLDVAAMAASIMRRGLPLALFPTTLLAQIDAAIGGKNGINFGAEKNLIGGFYHADLVQCDPAFLSTLDERAIRCGLAEAIKVLVTSDAPAFARHFQSPEAPRDLTGLIEVSIDRKLDLLADDPFEKSSRRLLNYGHAFAHLLEDQSGYDLAHGEAVLLGMLIENALTPLIASPQPGFVDSLQATITHLLTLKCRTHWLDFETARPLIDNTRAMRRGALNIVCVEEAGRCVIVDDVPDSVLRDAWRAAEQLVLRTPEIVVA</sequence>
<dbReference type="InterPro" id="IPR056179">
    <property type="entry name" value="DHQS_C"/>
</dbReference>
<reference evidence="9 10" key="1">
    <citation type="submission" date="2019-04" db="EMBL/GenBank/DDBJ databases">
        <authorList>
            <person name="Yang Y."/>
            <person name="Wei D."/>
        </authorList>
    </citation>
    <scope>NUCLEOTIDE SEQUENCE [LARGE SCALE GENOMIC DNA]</scope>
    <source>
        <strain evidence="9 10">L-1-4w-11</strain>
    </source>
</reference>
<evidence type="ECO:0000313" key="9">
    <source>
        <dbReference type="EMBL" id="TKD50149.1"/>
    </source>
</evidence>
<organism evidence="9 10">
    <name type="scientific">Sphingomonas baiyangensis</name>
    <dbReference type="NCBI Taxonomy" id="2572576"/>
    <lineage>
        <taxon>Bacteria</taxon>
        <taxon>Pseudomonadati</taxon>
        <taxon>Pseudomonadota</taxon>
        <taxon>Alphaproteobacteria</taxon>
        <taxon>Sphingomonadales</taxon>
        <taxon>Sphingomonadaceae</taxon>
        <taxon>Sphingomonas</taxon>
    </lineage>
</organism>
<name>A0A4U1L0A4_9SPHN</name>
<dbReference type="Gene3D" id="1.20.1090.10">
    <property type="entry name" value="Dehydroquinate synthase-like - alpha domain"/>
    <property type="match status" value="1"/>
</dbReference>
<dbReference type="CDD" id="cd08195">
    <property type="entry name" value="DHQS"/>
    <property type="match status" value="1"/>
</dbReference>
<dbReference type="InterPro" id="IPR050071">
    <property type="entry name" value="Dehydroquinate_synthase"/>
</dbReference>
<dbReference type="Proteomes" id="UP000309138">
    <property type="component" value="Unassembled WGS sequence"/>
</dbReference>
<keyword evidence="6" id="KW-0170">Cobalt</keyword>
<dbReference type="Gene3D" id="3.40.50.1970">
    <property type="match status" value="1"/>
</dbReference>
<dbReference type="PANTHER" id="PTHR43622">
    <property type="entry name" value="3-DEHYDROQUINATE SYNTHASE"/>
    <property type="match status" value="1"/>
</dbReference>
<proteinExistence type="predicted"/>
<keyword evidence="10" id="KW-1185">Reference proteome</keyword>
<dbReference type="RefSeq" id="WP_136942091.1">
    <property type="nucleotide sequence ID" value="NZ_SWKR01000002.1"/>
</dbReference>
<dbReference type="GO" id="GO:0003856">
    <property type="term" value="F:3-dehydroquinate synthase activity"/>
    <property type="evidence" value="ECO:0007669"/>
    <property type="project" value="TreeGrafter"/>
</dbReference>
<comment type="cofactor">
    <cofactor evidence="2">
        <name>Co(2+)</name>
        <dbReference type="ChEBI" id="CHEBI:48828"/>
    </cofactor>
</comment>
<evidence type="ECO:0000256" key="3">
    <source>
        <dbReference type="ARBA" id="ARBA00022723"/>
    </source>
</evidence>
<dbReference type="EMBL" id="SWKR01000002">
    <property type="protein sequence ID" value="TKD50149.1"/>
    <property type="molecule type" value="Genomic_DNA"/>
</dbReference>
<dbReference type="PIRSF" id="PIRSF001455">
    <property type="entry name" value="DHQ_synth"/>
    <property type="match status" value="1"/>
</dbReference>
<evidence type="ECO:0000256" key="1">
    <source>
        <dbReference type="ARBA" id="ARBA00001911"/>
    </source>
</evidence>
<keyword evidence="4" id="KW-0520">NAD</keyword>
<dbReference type="Pfam" id="PF24621">
    <property type="entry name" value="DHQS_C"/>
    <property type="match status" value="1"/>
</dbReference>
<dbReference type="GO" id="GO:0046872">
    <property type="term" value="F:metal ion binding"/>
    <property type="evidence" value="ECO:0007669"/>
    <property type="project" value="UniProtKB-KW"/>
</dbReference>
<keyword evidence="3" id="KW-0479">Metal-binding</keyword>
<evidence type="ECO:0000256" key="4">
    <source>
        <dbReference type="ARBA" id="ARBA00023027"/>
    </source>
</evidence>
<evidence type="ECO:0000259" key="8">
    <source>
        <dbReference type="Pfam" id="PF24621"/>
    </source>
</evidence>
<dbReference type="InterPro" id="IPR030963">
    <property type="entry name" value="DHQ_synth_fam"/>
</dbReference>
<feature type="domain" description="3-dehydroquinate synthase C-terminal" evidence="8">
    <location>
        <begin position="178"/>
        <end position="286"/>
    </location>
</feature>
<accession>A0A4U1L0A4</accession>
<dbReference type="SUPFAM" id="SSF56796">
    <property type="entry name" value="Dehydroquinate synthase-like"/>
    <property type="match status" value="1"/>
</dbReference>
<keyword evidence="5" id="KW-0456">Lyase</keyword>
<protein>
    <submittedName>
        <fullName evidence="9">3-dehydroquinate synthase</fullName>
    </submittedName>
</protein>
<evidence type="ECO:0000259" key="7">
    <source>
        <dbReference type="Pfam" id="PF01761"/>
    </source>
</evidence>
<dbReference type="AlphaFoldDB" id="A0A4U1L0A4"/>
<dbReference type="GO" id="GO:0009073">
    <property type="term" value="P:aromatic amino acid family biosynthetic process"/>
    <property type="evidence" value="ECO:0007669"/>
    <property type="project" value="InterPro"/>
</dbReference>
<dbReference type="Pfam" id="PF01761">
    <property type="entry name" value="DHQ_synthase"/>
    <property type="match status" value="1"/>
</dbReference>
<dbReference type="OrthoDB" id="9806583at2"/>
<dbReference type="InterPro" id="IPR030960">
    <property type="entry name" value="DHQS/DOIS_N"/>
</dbReference>
<comment type="cofactor">
    <cofactor evidence="1">
        <name>NAD(+)</name>
        <dbReference type="ChEBI" id="CHEBI:57540"/>
    </cofactor>
</comment>
<evidence type="ECO:0000256" key="6">
    <source>
        <dbReference type="ARBA" id="ARBA00023285"/>
    </source>
</evidence>
<evidence type="ECO:0000313" key="10">
    <source>
        <dbReference type="Proteomes" id="UP000309138"/>
    </source>
</evidence>
<gene>
    <name evidence="9" type="ORF">FBR43_04790</name>
</gene>
<feature type="domain" description="3-dehydroquinate synthase N-terminal" evidence="7">
    <location>
        <begin position="65"/>
        <end position="176"/>
    </location>
</feature>
<evidence type="ECO:0000256" key="5">
    <source>
        <dbReference type="ARBA" id="ARBA00023239"/>
    </source>
</evidence>
<evidence type="ECO:0000256" key="2">
    <source>
        <dbReference type="ARBA" id="ARBA00001941"/>
    </source>
</evidence>
<comment type="caution">
    <text evidence="9">The sequence shown here is derived from an EMBL/GenBank/DDBJ whole genome shotgun (WGS) entry which is preliminary data.</text>
</comment>
<dbReference type="PANTHER" id="PTHR43622:SF1">
    <property type="entry name" value="3-DEHYDROQUINATE SYNTHASE"/>
    <property type="match status" value="1"/>
</dbReference>